<sequence>MTAVLSGTNGLLQSYDYQVLTTGFTYTFAAGTQVLVINPAGTLATGTITMPASPADGMTITFSSSQQITALTLSGNTGQTVVGAVTFLPAKTGVTYIYRATGTTWYPTATVPGTGSQLVSGTTVASTSGTSIDFIGIPSWVKRIVIMYSGVSTSATANWQIQLGTGATPTYTTSGYASTMIVASVGAATVSNASTGFVHTAPSVASQITSGQITLYNQTGNIWVSQGAVGASVATRSYVHSGSLSLGNVLTAFRITTTSTDTFNAGSINILYE</sequence>
<gene>
    <name evidence="1" type="ORF">UFOVP162_44</name>
</gene>
<accession>A0A6J7XPE6</accession>
<protein>
    <submittedName>
        <fullName evidence="1">Uncharacterized protein</fullName>
    </submittedName>
</protein>
<dbReference type="EMBL" id="LR798453">
    <property type="protein sequence ID" value="CAB5238398.1"/>
    <property type="molecule type" value="Genomic_DNA"/>
</dbReference>
<proteinExistence type="predicted"/>
<name>A0A6J7XPE6_9CAUD</name>
<reference evidence="1" key="1">
    <citation type="submission" date="2020-05" db="EMBL/GenBank/DDBJ databases">
        <authorList>
            <person name="Chiriac C."/>
            <person name="Salcher M."/>
            <person name="Ghai R."/>
            <person name="Kavagutti S V."/>
        </authorList>
    </citation>
    <scope>NUCLEOTIDE SEQUENCE</scope>
</reference>
<evidence type="ECO:0000313" key="1">
    <source>
        <dbReference type="EMBL" id="CAB5238398.1"/>
    </source>
</evidence>
<organism evidence="1">
    <name type="scientific">uncultured Caudovirales phage</name>
    <dbReference type="NCBI Taxonomy" id="2100421"/>
    <lineage>
        <taxon>Viruses</taxon>
        <taxon>Duplodnaviria</taxon>
        <taxon>Heunggongvirae</taxon>
        <taxon>Uroviricota</taxon>
        <taxon>Caudoviricetes</taxon>
        <taxon>Peduoviridae</taxon>
        <taxon>Maltschvirus</taxon>
        <taxon>Maltschvirus maltsch</taxon>
    </lineage>
</organism>